<keyword evidence="3" id="KW-1185">Reference proteome</keyword>
<evidence type="ECO:0000313" key="2">
    <source>
        <dbReference type="EMBL" id="GAA0811875.1"/>
    </source>
</evidence>
<dbReference type="EMBL" id="BAAAFA010000001">
    <property type="protein sequence ID" value="GAA0811875.1"/>
    <property type="molecule type" value="Genomic_DNA"/>
</dbReference>
<keyword evidence="1" id="KW-0472">Membrane</keyword>
<keyword evidence="1" id="KW-0812">Transmembrane</keyword>
<evidence type="ECO:0000256" key="1">
    <source>
        <dbReference type="SAM" id="Phobius"/>
    </source>
</evidence>
<accession>A0ABN1L3B8</accession>
<dbReference type="Proteomes" id="UP001500021">
    <property type="component" value="Unassembled WGS sequence"/>
</dbReference>
<evidence type="ECO:0008006" key="4">
    <source>
        <dbReference type="Google" id="ProtNLM"/>
    </source>
</evidence>
<dbReference type="RefSeq" id="WP_343814589.1">
    <property type="nucleotide sequence ID" value="NZ_BAAAFA010000001.1"/>
</dbReference>
<proteinExistence type="predicted"/>
<comment type="caution">
    <text evidence="2">The sequence shown here is derived from an EMBL/GenBank/DDBJ whole genome shotgun (WGS) entry which is preliminary data.</text>
</comment>
<sequence length="176" mass="20028">MQTSKSSEKREKSVAEFILVIILLGFLMKLFIGYYFSQEENITKAGFKTLAQNFKNTVVVVHAQWQMDNRPPVVSLSGVAKQDKAASVVRVSVNEKGWLDTERSSLVKHNVTACEHIWQLAMSMPMSLMKFSVAAIEIHNERLSNYHQCRYILSTGDYFEYYSATGQVTQVYGNDN</sequence>
<keyword evidence="1" id="KW-1133">Transmembrane helix</keyword>
<gene>
    <name evidence="2" type="ORF">GCM10009111_04970</name>
</gene>
<evidence type="ECO:0000313" key="3">
    <source>
        <dbReference type="Proteomes" id="UP001500021"/>
    </source>
</evidence>
<protein>
    <recommendedName>
        <fullName evidence="4">MSHA biogenesis protein MshF</fullName>
    </recommendedName>
</protein>
<organism evidence="2 3">
    <name type="scientific">Colwellia asteriadis</name>
    <dbReference type="NCBI Taxonomy" id="517723"/>
    <lineage>
        <taxon>Bacteria</taxon>
        <taxon>Pseudomonadati</taxon>
        <taxon>Pseudomonadota</taxon>
        <taxon>Gammaproteobacteria</taxon>
        <taxon>Alteromonadales</taxon>
        <taxon>Colwelliaceae</taxon>
        <taxon>Colwellia</taxon>
    </lineage>
</organism>
<name>A0ABN1L3B8_9GAMM</name>
<reference evidence="2 3" key="1">
    <citation type="journal article" date="2019" name="Int. J. Syst. Evol. Microbiol.">
        <title>The Global Catalogue of Microorganisms (GCM) 10K type strain sequencing project: providing services to taxonomists for standard genome sequencing and annotation.</title>
        <authorList>
            <consortium name="The Broad Institute Genomics Platform"/>
            <consortium name="The Broad Institute Genome Sequencing Center for Infectious Disease"/>
            <person name="Wu L."/>
            <person name="Ma J."/>
        </authorList>
    </citation>
    <scope>NUCLEOTIDE SEQUENCE [LARGE SCALE GENOMIC DNA]</scope>
    <source>
        <strain evidence="2 3">JCM 15608</strain>
    </source>
</reference>
<feature type="transmembrane region" description="Helical" evidence="1">
    <location>
        <begin position="14"/>
        <end position="36"/>
    </location>
</feature>